<evidence type="ECO:0000313" key="2">
    <source>
        <dbReference type="EMBL" id="ORX95670.1"/>
    </source>
</evidence>
<feature type="region of interest" description="Disordered" evidence="1">
    <location>
        <begin position="1"/>
        <end position="24"/>
    </location>
</feature>
<protein>
    <submittedName>
        <fullName evidence="2">Uncharacterized protein</fullName>
    </submittedName>
</protein>
<name>A0A1Y1YCA7_9FUNG</name>
<accession>A0A1Y1YCA7</accession>
<dbReference type="EMBL" id="MCFE01000170">
    <property type="protein sequence ID" value="ORX95670.1"/>
    <property type="molecule type" value="Genomic_DNA"/>
</dbReference>
<evidence type="ECO:0000313" key="3">
    <source>
        <dbReference type="Proteomes" id="UP000193498"/>
    </source>
</evidence>
<evidence type="ECO:0000256" key="1">
    <source>
        <dbReference type="SAM" id="MobiDB-lite"/>
    </source>
</evidence>
<dbReference type="AlphaFoldDB" id="A0A1Y1YCA7"/>
<sequence length="187" mass="20659">MSSQWNGTKPLSISNSLPSMYSAIDSGNSSTSMYPLLPASESPKESLSSPELIAAERTEGYTIRPRMKLKPIKMREKIAEDATLLQRSKIEGKLQVLNPIESRLETSVGPLTTISNTHEHKNRSSFMEAGKPFAKAGPSSNNFNESMVTLAPGEQNPTNMEAAEFLHWLQSRLESIRIGKPERSPRS</sequence>
<reference evidence="2 3" key="1">
    <citation type="submission" date="2016-07" db="EMBL/GenBank/DDBJ databases">
        <title>Pervasive Adenine N6-methylation of Active Genes in Fungi.</title>
        <authorList>
            <consortium name="DOE Joint Genome Institute"/>
            <person name="Mondo S.J."/>
            <person name="Dannebaum R.O."/>
            <person name="Kuo R.C."/>
            <person name="Labutti K."/>
            <person name="Haridas S."/>
            <person name="Kuo A."/>
            <person name="Salamov A."/>
            <person name="Ahrendt S.R."/>
            <person name="Lipzen A."/>
            <person name="Sullivan W."/>
            <person name="Andreopoulos W.B."/>
            <person name="Clum A."/>
            <person name="Lindquist E."/>
            <person name="Daum C."/>
            <person name="Ramamoorthy G.K."/>
            <person name="Gryganskyi A."/>
            <person name="Culley D."/>
            <person name="Magnuson J.K."/>
            <person name="James T.Y."/>
            <person name="O'Malley M.A."/>
            <person name="Stajich J.E."/>
            <person name="Spatafora J.W."/>
            <person name="Visel A."/>
            <person name="Grigoriev I.V."/>
        </authorList>
    </citation>
    <scope>NUCLEOTIDE SEQUENCE [LARGE SCALE GENOMIC DNA]</scope>
    <source>
        <strain evidence="2 3">CBS 931.73</strain>
    </source>
</reference>
<organism evidence="2 3">
    <name type="scientific">Basidiobolus meristosporus CBS 931.73</name>
    <dbReference type="NCBI Taxonomy" id="1314790"/>
    <lineage>
        <taxon>Eukaryota</taxon>
        <taxon>Fungi</taxon>
        <taxon>Fungi incertae sedis</taxon>
        <taxon>Zoopagomycota</taxon>
        <taxon>Entomophthoromycotina</taxon>
        <taxon>Basidiobolomycetes</taxon>
        <taxon>Basidiobolales</taxon>
        <taxon>Basidiobolaceae</taxon>
        <taxon>Basidiobolus</taxon>
    </lineage>
</organism>
<gene>
    <name evidence="2" type="ORF">K493DRAFT_351356</name>
</gene>
<comment type="caution">
    <text evidence="2">The sequence shown here is derived from an EMBL/GenBank/DDBJ whole genome shotgun (WGS) entry which is preliminary data.</text>
</comment>
<keyword evidence="3" id="KW-1185">Reference proteome</keyword>
<dbReference type="InParanoid" id="A0A1Y1YCA7"/>
<proteinExistence type="predicted"/>
<dbReference type="Proteomes" id="UP000193498">
    <property type="component" value="Unassembled WGS sequence"/>
</dbReference>